<feature type="binding site" evidence="9">
    <location>
        <position position="135"/>
    </location>
    <ligand>
        <name>ATP</name>
        <dbReference type="ChEBI" id="CHEBI:30616"/>
    </ligand>
</feature>
<evidence type="ECO:0000256" key="4">
    <source>
        <dbReference type="ARBA" id="ARBA00022741"/>
    </source>
</evidence>
<keyword evidence="4 8" id="KW-0547">Nucleotide-binding</keyword>
<dbReference type="Pfam" id="PF13589">
    <property type="entry name" value="HATPase_c_3"/>
    <property type="match status" value="1"/>
</dbReference>
<dbReference type="InterPro" id="IPR020575">
    <property type="entry name" value="Hsp90_N"/>
</dbReference>
<keyword evidence="3 8" id="KW-0963">Cytoplasm</keyword>
<dbReference type="PRINTS" id="PR00775">
    <property type="entry name" value="HEATSHOCK90"/>
</dbReference>
<comment type="subunit">
    <text evidence="8">Homodimer.</text>
</comment>
<feature type="binding site" evidence="9">
    <location>
        <position position="129"/>
    </location>
    <ligand>
        <name>ATP</name>
        <dbReference type="ChEBI" id="CHEBI:30616"/>
    </ligand>
</feature>
<feature type="binding site" evidence="9">
    <location>
        <position position="121"/>
    </location>
    <ligand>
        <name>ATP</name>
        <dbReference type="ChEBI" id="CHEBI:30616"/>
    </ligand>
</feature>
<dbReference type="InterPro" id="IPR001404">
    <property type="entry name" value="Hsp90_fam"/>
</dbReference>
<evidence type="ECO:0000313" key="13">
    <source>
        <dbReference type="Proteomes" id="UP000019678"/>
    </source>
</evidence>
<evidence type="ECO:0000256" key="2">
    <source>
        <dbReference type="ARBA" id="ARBA00008239"/>
    </source>
</evidence>
<dbReference type="SUPFAM" id="SSF55874">
    <property type="entry name" value="ATPase domain of HSP90 chaperone/DNA topoisomerase II/histidine kinase"/>
    <property type="match status" value="1"/>
</dbReference>
<feature type="binding site" evidence="9">
    <location>
        <position position="74"/>
    </location>
    <ligand>
        <name>ATP</name>
        <dbReference type="ChEBI" id="CHEBI:30616"/>
    </ligand>
</feature>
<feature type="binding site" evidence="9">
    <location>
        <begin position="163"/>
        <end position="168"/>
    </location>
    <ligand>
        <name>ATP</name>
        <dbReference type="ChEBI" id="CHEBI:30616"/>
    </ligand>
</feature>
<dbReference type="Gene3D" id="3.30.565.10">
    <property type="entry name" value="Histidine kinase-like ATPase, C-terminal domain"/>
    <property type="match status" value="1"/>
</dbReference>
<dbReference type="GO" id="GO:0005737">
    <property type="term" value="C:cytoplasm"/>
    <property type="evidence" value="ECO:0007669"/>
    <property type="project" value="UniProtKB-SubCell"/>
</dbReference>
<feature type="binding site" evidence="9">
    <location>
        <position position="214"/>
    </location>
    <ligand>
        <name>ATP</name>
        <dbReference type="ChEBI" id="CHEBI:30616"/>
    </ligand>
</feature>
<dbReference type="GO" id="GO:0140662">
    <property type="term" value="F:ATP-dependent protein folding chaperone"/>
    <property type="evidence" value="ECO:0007669"/>
    <property type="project" value="InterPro"/>
</dbReference>
<feature type="domain" description="Histidine kinase/HSP90-like ATPase" evidence="11">
    <location>
        <begin position="63"/>
        <end position="224"/>
    </location>
</feature>
<proteinExistence type="inferred from homology"/>
<dbReference type="EMBL" id="ASRX01000144">
    <property type="protein sequence ID" value="EYF00023.1"/>
    <property type="molecule type" value="Genomic_DNA"/>
</dbReference>
<dbReference type="InterPro" id="IPR003594">
    <property type="entry name" value="HATPase_dom"/>
</dbReference>
<name>A0A017SSS1_9BACT</name>
<dbReference type="InterPro" id="IPR036890">
    <property type="entry name" value="HATPase_C_sf"/>
</dbReference>
<comment type="function">
    <text evidence="8">Molecular chaperone. Has ATPase activity.</text>
</comment>
<comment type="similarity">
    <text evidence="2 8">Belongs to the heat shock protein 90 family.</text>
</comment>
<gene>
    <name evidence="8" type="primary">htpG</name>
    <name evidence="12" type="ORF">CAP_1622</name>
</gene>
<evidence type="ECO:0000256" key="3">
    <source>
        <dbReference type="ARBA" id="ARBA00022490"/>
    </source>
</evidence>
<reference evidence="12 13" key="1">
    <citation type="submission" date="2013-05" db="EMBL/GenBank/DDBJ databases">
        <title>Genome assembly of Chondromyces apiculatus DSM 436.</title>
        <authorList>
            <person name="Sharma G."/>
            <person name="Khatri I."/>
            <person name="Kaur C."/>
            <person name="Mayilraj S."/>
            <person name="Subramanian S."/>
        </authorList>
    </citation>
    <scope>NUCLEOTIDE SEQUENCE [LARGE SCALE GENOMIC DNA]</scope>
    <source>
        <strain evidence="12 13">DSM 436</strain>
    </source>
</reference>
<accession>A0A017SSS1</accession>
<sequence length="662" mass="73782">MPFSPWRSIRVIAMSTETPNPNPTDPPANQPDTSSPAPAAVELPFQAEVQQVLALVINSLYTNQEVFLRELISNASDALDKARFLALTRSDAAEQQGEPGITITLDDTARTLTIEDNGVGMTRDEVVQNLGTIAKSGTLEFLKANAEASKKKDDGSKLQLIGQFGVGFYAAFMVASRVDVHTRSMLPGAEPVLWRSAGAGTFSLAAGDREHPGTRIVLHLKEEAKEYTKAWRVKEIIRKYSDFVHFPIKLNDELANRSTALWTLPKSQVTEEQHAELFHHVTSGYLGEKPLHHVHIAVDAPVQFYALLYIPEKAPPDMFQKDRQGIRLYAKRVLIMEDCDKLAPLYLRFLRGVVDSEDLSLNVSREILQESRTLSQIEQQITRQVLRALKDLAESDPEKYQAFWKEFGKVLKEGVSLDWKNKDQIAELCRFETLKGEAGKLTSLRQYVDAMPEDQKEIYYITGLGRAAVERSPHLEAFRKRGYDVLFMTEPVDEWLVKSLDEFDKRRLKSVTHGDVDLGESTEEKKTDEAAVDAAIKAVKEALGDRVKEVRASRRLTDSASCLVSAEGDPGANFERILKMMDQAPGGLQESKRILELNPSHPIVKNLSKVAEREPGSDRVKQWAELLFDQALLAEGVVQDPAKLVAKIQDLLTQVSGAAASG</sequence>
<feature type="region of interest" description="A; substrate-binding" evidence="8">
    <location>
        <begin position="1"/>
        <end position="365"/>
    </location>
</feature>
<feature type="region of interest" description="Disordered" evidence="10">
    <location>
        <begin position="16"/>
        <end position="38"/>
    </location>
</feature>
<dbReference type="NCBIfam" id="NF003555">
    <property type="entry name" value="PRK05218.1"/>
    <property type="match status" value="1"/>
</dbReference>
<dbReference type="STRING" id="1192034.CAP_1622"/>
<dbReference type="CDD" id="cd16927">
    <property type="entry name" value="HATPase_Hsp90-like"/>
    <property type="match status" value="1"/>
</dbReference>
<dbReference type="GO" id="GO:0051082">
    <property type="term" value="F:unfolded protein binding"/>
    <property type="evidence" value="ECO:0007669"/>
    <property type="project" value="UniProtKB-UniRule"/>
</dbReference>
<evidence type="ECO:0000256" key="10">
    <source>
        <dbReference type="SAM" id="MobiDB-lite"/>
    </source>
</evidence>
<evidence type="ECO:0000256" key="8">
    <source>
        <dbReference type="HAMAP-Rule" id="MF_00505"/>
    </source>
</evidence>
<keyword evidence="5 8" id="KW-0067">ATP-binding</keyword>
<dbReference type="eggNOG" id="COG0326">
    <property type="taxonomic scope" value="Bacteria"/>
</dbReference>
<evidence type="ECO:0000256" key="9">
    <source>
        <dbReference type="PIRSR" id="PIRSR002583-1"/>
    </source>
</evidence>
<keyword evidence="13" id="KW-1185">Reference proteome</keyword>
<dbReference type="SUPFAM" id="SSF54211">
    <property type="entry name" value="Ribosomal protein S5 domain 2-like"/>
    <property type="match status" value="1"/>
</dbReference>
<evidence type="ECO:0000256" key="7">
    <source>
        <dbReference type="ARBA" id="ARBA00023186"/>
    </source>
</evidence>
<dbReference type="Gene3D" id="3.30.230.80">
    <property type="match status" value="1"/>
</dbReference>
<feature type="binding site" evidence="9">
    <location>
        <position position="365"/>
    </location>
    <ligand>
        <name>ATP</name>
        <dbReference type="ChEBI" id="CHEBI:30616"/>
    </ligand>
</feature>
<evidence type="ECO:0000256" key="1">
    <source>
        <dbReference type="ARBA" id="ARBA00004496"/>
    </source>
</evidence>
<evidence type="ECO:0000256" key="5">
    <source>
        <dbReference type="ARBA" id="ARBA00022840"/>
    </source>
</evidence>
<protein>
    <recommendedName>
        <fullName evidence="8">Chaperone protein HtpG</fullName>
    </recommendedName>
    <alternativeName>
        <fullName evidence="8">Heat shock protein HtpG</fullName>
    </alternativeName>
    <alternativeName>
        <fullName evidence="8">High temperature protein G</fullName>
    </alternativeName>
</protein>
<comment type="caution">
    <text evidence="8">Lacks conserved residue(s) required for the propagation of feature annotation.</text>
</comment>
<feature type="binding site" evidence="9">
    <location>
        <position position="70"/>
    </location>
    <ligand>
        <name>ATP</name>
        <dbReference type="ChEBI" id="CHEBI:30616"/>
    </ligand>
</feature>
<evidence type="ECO:0000259" key="11">
    <source>
        <dbReference type="SMART" id="SM00387"/>
    </source>
</evidence>
<dbReference type="AlphaFoldDB" id="A0A017SSS1"/>
<dbReference type="InterPro" id="IPR020568">
    <property type="entry name" value="Ribosomal_Su5_D2-typ_SF"/>
</dbReference>
<dbReference type="FunFam" id="3.30.565.10:FF:000009">
    <property type="entry name" value="Molecular chaperone HtpG"/>
    <property type="match status" value="1"/>
</dbReference>
<dbReference type="Proteomes" id="UP000019678">
    <property type="component" value="Unassembled WGS sequence"/>
</dbReference>
<organism evidence="12 13">
    <name type="scientific">Chondromyces apiculatus DSM 436</name>
    <dbReference type="NCBI Taxonomy" id="1192034"/>
    <lineage>
        <taxon>Bacteria</taxon>
        <taxon>Pseudomonadati</taxon>
        <taxon>Myxococcota</taxon>
        <taxon>Polyangia</taxon>
        <taxon>Polyangiales</taxon>
        <taxon>Polyangiaceae</taxon>
        <taxon>Chondromyces</taxon>
    </lineage>
</organism>
<evidence type="ECO:0000313" key="12">
    <source>
        <dbReference type="EMBL" id="EYF00023.1"/>
    </source>
</evidence>
<dbReference type="HAMAP" id="MF_00505">
    <property type="entry name" value="HSP90"/>
    <property type="match status" value="1"/>
</dbReference>
<dbReference type="PANTHER" id="PTHR11528">
    <property type="entry name" value="HEAT SHOCK PROTEIN 90 FAMILY MEMBER"/>
    <property type="match status" value="1"/>
</dbReference>
<keyword evidence="7 8" id="KW-0143">Chaperone</keyword>
<keyword evidence="6 8" id="KW-0346">Stress response</keyword>
<evidence type="ECO:0000256" key="6">
    <source>
        <dbReference type="ARBA" id="ARBA00023016"/>
    </source>
</evidence>
<feature type="binding site" evidence="9">
    <location>
        <position position="116"/>
    </location>
    <ligand>
        <name>ATP</name>
        <dbReference type="ChEBI" id="CHEBI:30616"/>
    </ligand>
</feature>
<dbReference type="Pfam" id="PF00183">
    <property type="entry name" value="HSP90"/>
    <property type="match status" value="1"/>
</dbReference>
<dbReference type="GO" id="GO:0005524">
    <property type="term" value="F:ATP binding"/>
    <property type="evidence" value="ECO:0007669"/>
    <property type="project" value="UniProtKB-UniRule"/>
</dbReference>
<comment type="caution">
    <text evidence="12">The sequence shown here is derived from an EMBL/GenBank/DDBJ whole genome shotgun (WGS) entry which is preliminary data.</text>
</comment>
<comment type="subcellular location">
    <subcellularLocation>
        <location evidence="1 8">Cytoplasm</location>
    </subcellularLocation>
</comment>
<dbReference type="PIRSF" id="PIRSF002583">
    <property type="entry name" value="Hsp90"/>
    <property type="match status" value="1"/>
</dbReference>
<dbReference type="SMART" id="SM00387">
    <property type="entry name" value="HATPase_c"/>
    <property type="match status" value="1"/>
</dbReference>
<dbReference type="Gene3D" id="3.40.50.11260">
    <property type="match status" value="1"/>
</dbReference>
<dbReference type="SUPFAM" id="SSF110942">
    <property type="entry name" value="HSP90 C-terminal domain"/>
    <property type="match status" value="1"/>
</dbReference>
<dbReference type="Gene3D" id="1.20.120.790">
    <property type="entry name" value="Heat shock protein 90, C-terminal domain"/>
    <property type="match status" value="1"/>
</dbReference>
<feature type="binding site" evidence="9">
    <location>
        <begin position="136"/>
        <end position="137"/>
    </location>
    <ligand>
        <name>ATP</name>
        <dbReference type="ChEBI" id="CHEBI:30616"/>
    </ligand>
</feature>
<feature type="region of interest" description="C" evidence="8">
    <location>
        <begin position="577"/>
        <end position="662"/>
    </location>
</feature>
<dbReference type="InterPro" id="IPR037196">
    <property type="entry name" value="HSP90_C"/>
</dbReference>
<dbReference type="GO" id="GO:0016887">
    <property type="term" value="F:ATP hydrolysis activity"/>
    <property type="evidence" value="ECO:0007669"/>
    <property type="project" value="InterPro"/>
</dbReference>
<feature type="compositionally biased region" description="Pro residues" evidence="10">
    <location>
        <begin position="20"/>
        <end position="29"/>
    </location>
</feature>